<dbReference type="InParanoid" id="A0A3N4L8U7"/>
<sequence length="92" mass="10165">MWMALSVPRRIKKHIDGSQARIIWNTTFLVYSIQTLEFNVLANNIQGVNDLRSLGQLLALVISMGALLAMIAGAITKNRRSLYGAPLRASNP</sequence>
<keyword evidence="1" id="KW-0812">Transmembrane</keyword>
<name>A0A3N4L8U7_9PEZI</name>
<dbReference type="AlphaFoldDB" id="A0A3N4L8U7"/>
<reference evidence="2 3" key="1">
    <citation type="journal article" date="2018" name="Nat. Ecol. Evol.">
        <title>Pezizomycetes genomes reveal the molecular basis of ectomycorrhizal truffle lifestyle.</title>
        <authorList>
            <person name="Murat C."/>
            <person name="Payen T."/>
            <person name="Noel B."/>
            <person name="Kuo A."/>
            <person name="Morin E."/>
            <person name="Chen J."/>
            <person name="Kohler A."/>
            <person name="Krizsan K."/>
            <person name="Balestrini R."/>
            <person name="Da Silva C."/>
            <person name="Montanini B."/>
            <person name="Hainaut M."/>
            <person name="Levati E."/>
            <person name="Barry K.W."/>
            <person name="Belfiori B."/>
            <person name="Cichocki N."/>
            <person name="Clum A."/>
            <person name="Dockter R.B."/>
            <person name="Fauchery L."/>
            <person name="Guy J."/>
            <person name="Iotti M."/>
            <person name="Le Tacon F."/>
            <person name="Lindquist E.A."/>
            <person name="Lipzen A."/>
            <person name="Malagnac F."/>
            <person name="Mello A."/>
            <person name="Molinier V."/>
            <person name="Miyauchi S."/>
            <person name="Poulain J."/>
            <person name="Riccioni C."/>
            <person name="Rubini A."/>
            <person name="Sitrit Y."/>
            <person name="Splivallo R."/>
            <person name="Traeger S."/>
            <person name="Wang M."/>
            <person name="Zifcakova L."/>
            <person name="Wipf D."/>
            <person name="Zambonelli A."/>
            <person name="Paolocci F."/>
            <person name="Nowrousian M."/>
            <person name="Ottonello S."/>
            <person name="Baldrian P."/>
            <person name="Spatafora J.W."/>
            <person name="Henrissat B."/>
            <person name="Nagy L.G."/>
            <person name="Aury J.M."/>
            <person name="Wincker P."/>
            <person name="Grigoriev I.V."/>
            <person name="Bonfante P."/>
            <person name="Martin F.M."/>
        </authorList>
    </citation>
    <scope>NUCLEOTIDE SEQUENCE [LARGE SCALE GENOMIC DNA]</scope>
    <source>
        <strain evidence="2 3">ATCC MYA-4762</strain>
    </source>
</reference>
<keyword evidence="1" id="KW-0472">Membrane</keyword>
<feature type="transmembrane region" description="Helical" evidence="1">
    <location>
        <begin position="54"/>
        <end position="75"/>
    </location>
</feature>
<evidence type="ECO:0000256" key="1">
    <source>
        <dbReference type="SAM" id="Phobius"/>
    </source>
</evidence>
<evidence type="ECO:0000313" key="2">
    <source>
        <dbReference type="EMBL" id="RPB19334.1"/>
    </source>
</evidence>
<proteinExistence type="predicted"/>
<gene>
    <name evidence="2" type="ORF">L211DRAFT_842745</name>
</gene>
<dbReference type="OrthoDB" id="5474827at2759"/>
<evidence type="ECO:0000313" key="3">
    <source>
        <dbReference type="Proteomes" id="UP000267821"/>
    </source>
</evidence>
<dbReference type="EMBL" id="ML121591">
    <property type="protein sequence ID" value="RPB19334.1"/>
    <property type="molecule type" value="Genomic_DNA"/>
</dbReference>
<dbReference type="Proteomes" id="UP000267821">
    <property type="component" value="Unassembled WGS sequence"/>
</dbReference>
<organism evidence="2 3">
    <name type="scientific">Terfezia boudieri ATCC MYA-4762</name>
    <dbReference type="NCBI Taxonomy" id="1051890"/>
    <lineage>
        <taxon>Eukaryota</taxon>
        <taxon>Fungi</taxon>
        <taxon>Dikarya</taxon>
        <taxon>Ascomycota</taxon>
        <taxon>Pezizomycotina</taxon>
        <taxon>Pezizomycetes</taxon>
        <taxon>Pezizales</taxon>
        <taxon>Pezizaceae</taxon>
        <taxon>Terfezia</taxon>
    </lineage>
</organism>
<keyword evidence="1" id="KW-1133">Transmembrane helix</keyword>
<keyword evidence="3" id="KW-1185">Reference proteome</keyword>
<feature type="transmembrane region" description="Helical" evidence="1">
    <location>
        <begin position="21"/>
        <end position="42"/>
    </location>
</feature>
<accession>A0A3N4L8U7</accession>
<protein>
    <submittedName>
        <fullName evidence="2">Uncharacterized protein</fullName>
    </submittedName>
</protein>